<dbReference type="InterPro" id="IPR001162">
    <property type="entry name" value="UvrC_RNase_H_dom"/>
</dbReference>
<feature type="region of interest" description="Disordered" evidence="8">
    <location>
        <begin position="1"/>
        <end position="26"/>
    </location>
</feature>
<dbReference type="InterPro" id="IPR050066">
    <property type="entry name" value="UvrABC_protein_C"/>
</dbReference>
<evidence type="ECO:0000256" key="8">
    <source>
        <dbReference type="SAM" id="MobiDB-lite"/>
    </source>
</evidence>
<dbReference type="Pfam" id="PF08459">
    <property type="entry name" value="UvrC_RNaseH_dom"/>
    <property type="match status" value="1"/>
</dbReference>
<dbReference type="SUPFAM" id="SSF46600">
    <property type="entry name" value="C-terminal UvrC-binding domain of UvrB"/>
    <property type="match status" value="1"/>
</dbReference>
<dbReference type="PANTHER" id="PTHR30562:SF1">
    <property type="entry name" value="UVRABC SYSTEM PROTEIN C"/>
    <property type="match status" value="1"/>
</dbReference>
<dbReference type="Gene3D" id="3.30.420.340">
    <property type="entry name" value="UvrC, RNAse H endonuclease domain"/>
    <property type="match status" value="1"/>
</dbReference>
<dbReference type="PROSITE" id="PS50151">
    <property type="entry name" value="UVR"/>
    <property type="match status" value="1"/>
</dbReference>
<keyword evidence="3 7" id="KW-0228">DNA excision</keyword>
<dbReference type="InterPro" id="IPR035901">
    <property type="entry name" value="GIY-YIG_endonuc_sf"/>
</dbReference>
<dbReference type="NCBIfam" id="TIGR00194">
    <property type="entry name" value="uvrC"/>
    <property type="match status" value="1"/>
</dbReference>
<dbReference type="InterPro" id="IPR036876">
    <property type="entry name" value="UVR_dom_sf"/>
</dbReference>
<evidence type="ECO:0000256" key="6">
    <source>
        <dbReference type="ARBA" id="ARBA00023236"/>
    </source>
</evidence>
<evidence type="ECO:0000259" key="9">
    <source>
        <dbReference type="PROSITE" id="PS50151"/>
    </source>
</evidence>
<comment type="similarity">
    <text evidence="7">Belongs to the UvrC family.</text>
</comment>
<gene>
    <name evidence="7" type="primary">uvrC</name>
    <name evidence="12" type="ORF">MIZ03_3112</name>
</gene>
<dbReference type="InterPro" id="IPR000305">
    <property type="entry name" value="GIY-YIG_endonuc"/>
</dbReference>
<evidence type="ECO:0000256" key="4">
    <source>
        <dbReference type="ARBA" id="ARBA00022881"/>
    </source>
</evidence>
<dbReference type="Pfam" id="PF22920">
    <property type="entry name" value="UvrC_RNaseH"/>
    <property type="match status" value="1"/>
</dbReference>
<evidence type="ECO:0000256" key="1">
    <source>
        <dbReference type="ARBA" id="ARBA00022490"/>
    </source>
</evidence>
<name>A0ABN6D885_9BURK</name>
<dbReference type="Pfam" id="PF01541">
    <property type="entry name" value="GIY-YIG"/>
    <property type="match status" value="1"/>
</dbReference>
<dbReference type="Proteomes" id="UP000824366">
    <property type="component" value="Chromosome"/>
</dbReference>
<evidence type="ECO:0000256" key="5">
    <source>
        <dbReference type="ARBA" id="ARBA00023204"/>
    </source>
</evidence>
<evidence type="ECO:0000259" key="10">
    <source>
        <dbReference type="PROSITE" id="PS50164"/>
    </source>
</evidence>
<dbReference type="SMART" id="SM00278">
    <property type="entry name" value="HhH1"/>
    <property type="match status" value="2"/>
</dbReference>
<keyword evidence="13" id="KW-1185">Reference proteome</keyword>
<dbReference type="Gene3D" id="4.10.860.10">
    <property type="entry name" value="UVR domain"/>
    <property type="match status" value="1"/>
</dbReference>
<evidence type="ECO:0000256" key="2">
    <source>
        <dbReference type="ARBA" id="ARBA00022763"/>
    </source>
</evidence>
<keyword evidence="4 7" id="KW-0267">Excision nuclease</keyword>
<evidence type="ECO:0000259" key="11">
    <source>
        <dbReference type="PROSITE" id="PS50165"/>
    </source>
</evidence>
<keyword evidence="6 7" id="KW-0742">SOS response</keyword>
<feature type="domain" description="UvrC family homology region profile" evidence="11">
    <location>
        <begin position="308"/>
        <end position="562"/>
    </location>
</feature>
<dbReference type="Pfam" id="PF02151">
    <property type="entry name" value="UVR"/>
    <property type="match status" value="1"/>
</dbReference>
<dbReference type="CDD" id="cd10434">
    <property type="entry name" value="GIY-YIG_UvrC_Cho"/>
    <property type="match status" value="1"/>
</dbReference>
<feature type="domain" description="UVR" evidence="9">
    <location>
        <begin position="257"/>
        <end position="292"/>
    </location>
</feature>
<dbReference type="InterPro" id="IPR010994">
    <property type="entry name" value="RuvA_2-like"/>
</dbReference>
<organism evidence="12 13">
    <name type="scientific">Rhodoferax lithotrophicus</name>
    <dbReference type="NCBI Taxonomy" id="2798804"/>
    <lineage>
        <taxon>Bacteria</taxon>
        <taxon>Pseudomonadati</taxon>
        <taxon>Pseudomonadota</taxon>
        <taxon>Betaproteobacteria</taxon>
        <taxon>Burkholderiales</taxon>
        <taxon>Comamonadaceae</taxon>
        <taxon>Rhodoferax</taxon>
    </lineage>
</organism>
<dbReference type="EMBL" id="AP024238">
    <property type="protein sequence ID" value="BCO28212.1"/>
    <property type="molecule type" value="Genomic_DNA"/>
</dbReference>
<dbReference type="PROSITE" id="PS50165">
    <property type="entry name" value="UVRC"/>
    <property type="match status" value="1"/>
</dbReference>
<evidence type="ECO:0000313" key="13">
    <source>
        <dbReference type="Proteomes" id="UP000824366"/>
    </source>
</evidence>
<accession>A0ABN6D885</accession>
<dbReference type="HAMAP" id="MF_00203">
    <property type="entry name" value="UvrC"/>
    <property type="match status" value="1"/>
</dbReference>
<dbReference type="PANTHER" id="PTHR30562">
    <property type="entry name" value="UVRC/OXIDOREDUCTASE"/>
    <property type="match status" value="1"/>
</dbReference>
<comment type="function">
    <text evidence="7">The UvrABC repair system catalyzes the recognition and processing of DNA lesions. UvrC both incises the 5' and 3' sides of the lesion. The N-terminal half is responsible for the 3' incision and the C-terminal half is responsible for the 5' incision.</text>
</comment>
<evidence type="ECO:0000256" key="7">
    <source>
        <dbReference type="HAMAP-Rule" id="MF_00203"/>
    </source>
</evidence>
<comment type="subcellular location">
    <subcellularLocation>
        <location evidence="7">Cytoplasm</location>
    </subcellularLocation>
</comment>
<dbReference type="SMART" id="SM00465">
    <property type="entry name" value="GIYc"/>
    <property type="match status" value="1"/>
</dbReference>
<sequence length="689" mass="76059">MSEPDPTAHPIPQAAQKPEKTHSEQVLSDVASLPALPGVYRYFDAQRNVLYVGKAINLKKRVSSYFTKNHGGTRIGHMVSKIARLETTVVRSEAEALLLENNLIKTLNPKYNILFRDDKSYPYLKISAPAPLSDAIKERASCALSISATGQKSSQIVNLKANPDWFPRVSYYRGAVEKKHHYFGPYPSAWAVKEAILLMQKVFRLRTCEDSVFANRTRPCLLYQIKRCSGPCVGHIAAAAYAQAQADAERFLNGDAREVMTELETRMMAHADKLEFEQAAELRNQVAALSNVLHQQSVDNVSDRDVDILAVKVQGGRACVNLAMVRGGRHLGDRPYFPVHVEDAADLDDSDETDVPSALRSVEMQVLDAFIAQHYLNVPAPPSLVVSVPVDKGLLQALSEQTGVKVSAVHNPREQRRVWLEMAQTNAALQLARLLAEEGSQQARTRALVDALDLALDNLEDLRVECFDISHTSGESTQASCVVFHHHKMQNAEYRRFKINDITPGDDYAAMRQVLLRRYGKLAEVLAQAKQTGETPVGTGRLPDLVLVDGGKGQVAMAREVFEQLGLDLSLIVGVEKGEGRRIGLEELVFADGRDKVYLGKDSAALMLVAQIRDEAHRFAITGMRAARAKVRMDGGKLEEIPGIGPKRRARLLQRFGGVRGVALASEADIAQVEGISNELAQEIYRALH</sequence>
<evidence type="ECO:0000256" key="3">
    <source>
        <dbReference type="ARBA" id="ARBA00022769"/>
    </source>
</evidence>
<dbReference type="InterPro" id="IPR038476">
    <property type="entry name" value="UvrC_RNase_H_dom_sf"/>
</dbReference>
<dbReference type="Gene3D" id="3.40.1440.10">
    <property type="entry name" value="GIY-YIG endonuclease"/>
    <property type="match status" value="1"/>
</dbReference>
<reference evidence="12 13" key="1">
    <citation type="journal article" date="2021" name="Microbiol. Spectr.">
        <title>A Single Bacterium Capable of Oxidation and Reduction of Iron at Circumneutral pH.</title>
        <authorList>
            <person name="Kato S."/>
            <person name="Ohkuma M."/>
        </authorList>
    </citation>
    <scope>NUCLEOTIDE SEQUENCE [LARGE SCALE GENOMIC DNA]</scope>
    <source>
        <strain evidence="12 13">MIZ03</strain>
    </source>
</reference>
<dbReference type="Pfam" id="PF14520">
    <property type="entry name" value="HHH_5"/>
    <property type="match status" value="1"/>
</dbReference>
<dbReference type="SUPFAM" id="SSF47781">
    <property type="entry name" value="RuvA domain 2-like"/>
    <property type="match status" value="1"/>
</dbReference>
<dbReference type="InterPro" id="IPR003583">
    <property type="entry name" value="Hlx-hairpin-Hlx_DNA-bd_motif"/>
</dbReference>
<dbReference type="Gene3D" id="1.10.150.20">
    <property type="entry name" value="5' to 3' exonuclease, C-terminal subdomain"/>
    <property type="match status" value="1"/>
</dbReference>
<dbReference type="InterPro" id="IPR004791">
    <property type="entry name" value="UvrC"/>
</dbReference>
<dbReference type="RefSeq" id="WP_223904186.1">
    <property type="nucleotide sequence ID" value="NZ_AP024238.1"/>
</dbReference>
<protein>
    <recommendedName>
        <fullName evidence="7">UvrABC system protein C</fullName>
        <shortName evidence="7">Protein UvrC</shortName>
    </recommendedName>
    <alternativeName>
        <fullName evidence="7">Excinuclease ABC subunit C</fullName>
    </alternativeName>
</protein>
<dbReference type="InterPro" id="IPR047296">
    <property type="entry name" value="GIY-YIG_UvrC_Cho"/>
</dbReference>
<evidence type="ECO:0000313" key="12">
    <source>
        <dbReference type="EMBL" id="BCO28212.1"/>
    </source>
</evidence>
<dbReference type="PROSITE" id="PS50164">
    <property type="entry name" value="GIY_YIG"/>
    <property type="match status" value="1"/>
</dbReference>
<dbReference type="SUPFAM" id="SSF82771">
    <property type="entry name" value="GIY-YIG endonuclease"/>
    <property type="match status" value="1"/>
</dbReference>
<keyword evidence="5 7" id="KW-0234">DNA repair</keyword>
<proteinExistence type="inferred from homology"/>
<keyword evidence="2 7" id="KW-0227">DNA damage</keyword>
<comment type="subunit">
    <text evidence="7">Interacts with UvrB in an incision complex.</text>
</comment>
<dbReference type="InterPro" id="IPR001943">
    <property type="entry name" value="UVR_dom"/>
</dbReference>
<feature type="domain" description="GIY-YIG" evidence="10">
    <location>
        <begin position="35"/>
        <end position="113"/>
    </location>
</feature>
<keyword evidence="1 7" id="KW-0963">Cytoplasm</keyword>